<dbReference type="KEGG" id="rde:RD1_0537"/>
<accession>Q16CQ1</accession>
<dbReference type="InterPro" id="IPR024087">
    <property type="entry name" value="Creatininase-like_sf"/>
</dbReference>
<dbReference type="GO" id="GO:0016811">
    <property type="term" value="F:hydrolase activity, acting on carbon-nitrogen (but not peptide) bonds, in linear amides"/>
    <property type="evidence" value="ECO:0007669"/>
    <property type="project" value="TreeGrafter"/>
</dbReference>
<reference evidence="6 7" key="1">
    <citation type="journal article" date="2007" name="J. Bacteriol.">
        <title>The complete genome sequence of Roseobacter denitrificans reveals a mixotrophic rather than photosynthetic metabolism.</title>
        <authorList>
            <person name="Swingley W.D."/>
            <person name="Sadekar S."/>
            <person name="Mastrian S.D."/>
            <person name="Matthies H.J."/>
            <person name="Hao J."/>
            <person name="Ramos H."/>
            <person name="Acharya C.R."/>
            <person name="Conrad A.L."/>
            <person name="Taylor H.L."/>
            <person name="Dejesa L.C."/>
            <person name="Shah M.K."/>
            <person name="O'huallachain M.E."/>
            <person name="Lince M.T."/>
            <person name="Blankenship R.E."/>
            <person name="Beatty J.T."/>
            <person name="Touchman J.W."/>
        </authorList>
    </citation>
    <scope>NUCLEOTIDE SEQUENCE [LARGE SCALE GENOMIC DNA]</scope>
    <source>
        <strain evidence="7">ATCC 33942 / OCh 114</strain>
    </source>
</reference>
<dbReference type="eggNOG" id="COG1402">
    <property type="taxonomic scope" value="Bacteria"/>
</dbReference>
<gene>
    <name evidence="6" type="ordered locus">RD1_0537</name>
</gene>
<proteinExistence type="inferred from homology"/>
<dbReference type="InterPro" id="IPR003785">
    <property type="entry name" value="Creatininase/forma_Hydrolase"/>
</dbReference>
<keyword evidence="3 6" id="KW-0378">Hydrolase</keyword>
<evidence type="ECO:0000256" key="2">
    <source>
        <dbReference type="ARBA" id="ARBA00022723"/>
    </source>
</evidence>
<dbReference type="STRING" id="375451.RD1_0537"/>
<name>Q16CQ1_ROSDO</name>
<evidence type="ECO:0000256" key="4">
    <source>
        <dbReference type="ARBA" id="ARBA00022833"/>
    </source>
</evidence>
<dbReference type="EC" id="3.5.2.10" evidence="6"/>
<evidence type="ECO:0000313" key="7">
    <source>
        <dbReference type="Proteomes" id="UP000007029"/>
    </source>
</evidence>
<dbReference type="RefSeq" id="WP_011566864.1">
    <property type="nucleotide sequence ID" value="NC_008209.1"/>
</dbReference>
<dbReference type="GO" id="GO:0046872">
    <property type="term" value="F:metal ion binding"/>
    <property type="evidence" value="ECO:0007669"/>
    <property type="project" value="UniProtKB-KW"/>
</dbReference>
<dbReference type="PANTHER" id="PTHR35005">
    <property type="entry name" value="3-DEHYDRO-SCYLLO-INOSOSE HYDROLASE"/>
    <property type="match status" value="1"/>
</dbReference>
<evidence type="ECO:0000256" key="3">
    <source>
        <dbReference type="ARBA" id="ARBA00022801"/>
    </source>
</evidence>
<dbReference type="SUPFAM" id="SSF102215">
    <property type="entry name" value="Creatininase"/>
    <property type="match status" value="1"/>
</dbReference>
<dbReference type="Pfam" id="PF02633">
    <property type="entry name" value="Creatininase"/>
    <property type="match status" value="1"/>
</dbReference>
<evidence type="ECO:0000313" key="6">
    <source>
        <dbReference type="EMBL" id="ABG30242.1"/>
    </source>
</evidence>
<keyword evidence="4" id="KW-0862">Zinc</keyword>
<sequence length="259" mass="27649">MVGVIYWEDLRAPDFKSLPERAIAVLPMGASEQHGPHLAVSVDSDLVEAVLARTQVADGCTVLVLPTLRVTKSAEHDRHPGTLSLTGDTLLAVLRDIAASVHRAGIDRLCLFNGHGGNTALLEVAVRDMRITHDMIAVHCGWFGFAQAQAHFDAQALAMDVHGGDIETSAMLAAAPEKVDMAKARDFRPAMQDWPQKWIGLTGQVARPGWLIDDLNADGACGNAAAATVEKGEALLSSAARNFSDFLGELAAFDHRASL</sequence>
<dbReference type="PANTHER" id="PTHR35005:SF1">
    <property type="entry name" value="2-AMINO-5-FORMYLAMINO-6-RIBOSYLAMINOPYRIMIDIN-4(3H)-ONE 5'-MONOPHOSPHATE DEFORMYLASE"/>
    <property type="match status" value="1"/>
</dbReference>
<dbReference type="EMBL" id="CP000362">
    <property type="protein sequence ID" value="ABG30242.1"/>
    <property type="molecule type" value="Genomic_DNA"/>
</dbReference>
<keyword evidence="7" id="KW-1185">Reference proteome</keyword>
<organism evidence="6 7">
    <name type="scientific">Roseobacter denitrificans (strain ATCC 33942 / OCh 114)</name>
    <name type="common">Erythrobacter sp. (strain OCh 114)</name>
    <name type="synonym">Roseobacter denitrificans</name>
    <dbReference type="NCBI Taxonomy" id="375451"/>
    <lineage>
        <taxon>Bacteria</taxon>
        <taxon>Pseudomonadati</taxon>
        <taxon>Pseudomonadota</taxon>
        <taxon>Alphaproteobacteria</taxon>
        <taxon>Rhodobacterales</taxon>
        <taxon>Roseobacteraceae</taxon>
        <taxon>Roseobacter</taxon>
    </lineage>
</organism>
<dbReference type="Gene3D" id="3.40.50.10310">
    <property type="entry name" value="Creatininase"/>
    <property type="match status" value="1"/>
</dbReference>
<dbReference type="AlphaFoldDB" id="Q16CQ1"/>
<comment type="similarity">
    <text evidence="5">Belongs to the creatininase superfamily.</text>
</comment>
<dbReference type="GO" id="GO:0009231">
    <property type="term" value="P:riboflavin biosynthetic process"/>
    <property type="evidence" value="ECO:0007669"/>
    <property type="project" value="TreeGrafter"/>
</dbReference>
<dbReference type="GO" id="GO:0047789">
    <property type="term" value="F:creatininase activity"/>
    <property type="evidence" value="ECO:0007669"/>
    <property type="project" value="UniProtKB-EC"/>
</dbReference>
<keyword evidence="2" id="KW-0479">Metal-binding</keyword>
<dbReference type="HOGENOM" id="CLU_055029_0_0_5"/>
<dbReference type="Proteomes" id="UP000007029">
    <property type="component" value="Chromosome"/>
</dbReference>
<dbReference type="OrthoDB" id="9801445at2"/>
<evidence type="ECO:0000256" key="1">
    <source>
        <dbReference type="ARBA" id="ARBA00001947"/>
    </source>
</evidence>
<evidence type="ECO:0000256" key="5">
    <source>
        <dbReference type="ARBA" id="ARBA00024029"/>
    </source>
</evidence>
<protein>
    <submittedName>
        <fullName evidence="6">Creatinine amidohydrolase</fullName>
        <ecNumber evidence="6">3.5.2.10</ecNumber>
    </submittedName>
</protein>
<comment type="cofactor">
    <cofactor evidence="1">
        <name>Zn(2+)</name>
        <dbReference type="ChEBI" id="CHEBI:29105"/>
    </cofactor>
</comment>